<feature type="domain" description="Peptidase M20 dimerisation" evidence="3">
    <location>
        <begin position="182"/>
        <end position="271"/>
    </location>
</feature>
<gene>
    <name evidence="4" type="primary">ytnL</name>
    <name evidence="4" type="ORF">GCM10007380_27740</name>
</gene>
<dbReference type="PIRSF" id="PIRSF005962">
    <property type="entry name" value="Pept_M20D_amidohydro"/>
    <property type="match status" value="1"/>
</dbReference>
<dbReference type="Pfam" id="PF01546">
    <property type="entry name" value="Peptidase_M20"/>
    <property type="match status" value="1"/>
</dbReference>
<dbReference type="Gene3D" id="3.40.630.10">
    <property type="entry name" value="Zn peptidases"/>
    <property type="match status" value="1"/>
</dbReference>
<feature type="binding site" evidence="2">
    <location>
        <position position="102"/>
    </location>
    <ligand>
        <name>Mn(2+)</name>
        <dbReference type="ChEBI" id="CHEBI:29035"/>
        <label>2</label>
    </ligand>
</feature>
<dbReference type="InterPro" id="IPR017439">
    <property type="entry name" value="Amidohydrolase"/>
</dbReference>
<dbReference type="FunFam" id="3.30.70.360:FF:000001">
    <property type="entry name" value="N-acetyldiaminopimelate deacetylase"/>
    <property type="match status" value="1"/>
</dbReference>
<organism evidence="4 5">
    <name type="scientific">Gottfriedia solisilvae</name>
    <dbReference type="NCBI Taxonomy" id="1516104"/>
    <lineage>
        <taxon>Bacteria</taxon>
        <taxon>Bacillati</taxon>
        <taxon>Bacillota</taxon>
        <taxon>Bacilli</taxon>
        <taxon>Bacillales</taxon>
        <taxon>Bacillaceae</taxon>
        <taxon>Gottfriedia</taxon>
    </lineage>
</organism>
<feature type="binding site" evidence="2">
    <location>
        <position position="100"/>
    </location>
    <ligand>
        <name>Mn(2+)</name>
        <dbReference type="ChEBI" id="CHEBI:29035"/>
        <label>2</label>
    </ligand>
</feature>
<dbReference type="PANTHER" id="PTHR11014">
    <property type="entry name" value="PEPTIDASE M20 FAMILY MEMBER"/>
    <property type="match status" value="1"/>
</dbReference>
<evidence type="ECO:0000313" key="5">
    <source>
        <dbReference type="Proteomes" id="UP000626244"/>
    </source>
</evidence>
<dbReference type="RefSeq" id="WP_087999781.1">
    <property type="nucleotide sequence ID" value="NZ_BMHB01000001.1"/>
</dbReference>
<dbReference type="GO" id="GO:0019877">
    <property type="term" value="P:diaminopimelate biosynthetic process"/>
    <property type="evidence" value="ECO:0007669"/>
    <property type="project" value="UniProtKB-ARBA"/>
</dbReference>
<dbReference type="SUPFAM" id="SSF53187">
    <property type="entry name" value="Zn-dependent exopeptidases"/>
    <property type="match status" value="1"/>
</dbReference>
<dbReference type="SUPFAM" id="SSF55031">
    <property type="entry name" value="Bacterial exopeptidase dimerisation domain"/>
    <property type="match status" value="1"/>
</dbReference>
<dbReference type="Proteomes" id="UP000626244">
    <property type="component" value="Unassembled WGS sequence"/>
</dbReference>
<dbReference type="AlphaFoldDB" id="A0A8J3F0D2"/>
<proteinExistence type="predicted"/>
<dbReference type="InterPro" id="IPR011650">
    <property type="entry name" value="Peptidase_M20_dimer"/>
</dbReference>
<dbReference type="Gene3D" id="3.30.70.360">
    <property type="match status" value="1"/>
</dbReference>
<reference evidence="5" key="1">
    <citation type="journal article" date="2019" name="Int. J. Syst. Evol. Microbiol.">
        <title>The Global Catalogue of Microorganisms (GCM) 10K type strain sequencing project: providing services to taxonomists for standard genome sequencing and annotation.</title>
        <authorList>
            <consortium name="The Broad Institute Genomics Platform"/>
            <consortium name="The Broad Institute Genome Sequencing Center for Infectious Disease"/>
            <person name="Wu L."/>
            <person name="Ma J."/>
        </authorList>
    </citation>
    <scope>NUCLEOTIDE SEQUENCE [LARGE SCALE GENOMIC DNA]</scope>
    <source>
        <strain evidence="5">CGMCC 1.14993</strain>
    </source>
</reference>
<name>A0A8J3F0D2_9BACI</name>
<dbReference type="PANTHER" id="PTHR11014:SF63">
    <property type="entry name" value="METALLOPEPTIDASE, PUTATIVE (AFU_ORTHOLOGUE AFUA_6G09600)-RELATED"/>
    <property type="match status" value="1"/>
</dbReference>
<evidence type="ECO:0000256" key="2">
    <source>
        <dbReference type="PIRSR" id="PIRSR005962-1"/>
    </source>
</evidence>
<keyword evidence="2" id="KW-0464">Manganese</keyword>
<keyword evidence="5" id="KW-1185">Reference proteome</keyword>
<evidence type="ECO:0000313" key="4">
    <source>
        <dbReference type="EMBL" id="GGI15391.1"/>
    </source>
</evidence>
<dbReference type="EMBL" id="BMHB01000001">
    <property type="protein sequence ID" value="GGI15391.1"/>
    <property type="molecule type" value="Genomic_DNA"/>
</dbReference>
<sequence length="388" mass="42477">MQQEIPTKLIEKLIDIRRSLHENPEIAFEEFETTATIIRVLKENYIRIIPLGLQTGVVAEIGDASKGPTIAIRADIDALPIQEETELPFTSRNPGKMHACGHDFHTAAILGTAILLKEIEDELPGRILLVFQPAEEIGKGALDIIKTNVLSDVQAIIGMHNKPDLPVGTVGIKSGPLMASADGFTVEVKGKSSHAAVPESGFDSIVAASHMITSIQSIVSRNISPLESAVVSVTKFHSGTAWNVISDKAVFSGTVRTFNQEVRKIIRNRLFEMNQSVGNAFQTEINTVWKAGPPPVINDEKLAQIAREVAVGNGLHVVEPKVSAASEDFSYYLEDQAGLFIFFGTSGEYEWHHPKFNLDEKAIPLSVRFFKDFSMAILNKLSKDVISI</sequence>
<dbReference type="InterPro" id="IPR036264">
    <property type="entry name" value="Bact_exopeptidase_dim_dom"/>
</dbReference>
<dbReference type="GO" id="GO:0050118">
    <property type="term" value="F:N-acetyldiaminopimelate deacetylase activity"/>
    <property type="evidence" value="ECO:0007669"/>
    <property type="project" value="UniProtKB-ARBA"/>
</dbReference>
<feature type="binding site" evidence="2">
    <location>
        <position position="160"/>
    </location>
    <ligand>
        <name>Mn(2+)</name>
        <dbReference type="ChEBI" id="CHEBI:29035"/>
        <label>2</label>
    </ligand>
</feature>
<keyword evidence="2" id="KW-0479">Metal-binding</keyword>
<comment type="cofactor">
    <cofactor evidence="2">
        <name>Mn(2+)</name>
        <dbReference type="ChEBI" id="CHEBI:29035"/>
    </cofactor>
    <text evidence="2">The Mn(2+) ion enhances activity.</text>
</comment>
<dbReference type="GO" id="GO:0046872">
    <property type="term" value="F:metal ion binding"/>
    <property type="evidence" value="ECO:0007669"/>
    <property type="project" value="UniProtKB-KW"/>
</dbReference>
<keyword evidence="1 4" id="KW-0378">Hydrolase</keyword>
<dbReference type="InterPro" id="IPR002933">
    <property type="entry name" value="Peptidase_M20"/>
</dbReference>
<evidence type="ECO:0000256" key="1">
    <source>
        <dbReference type="ARBA" id="ARBA00022801"/>
    </source>
</evidence>
<feature type="binding site" evidence="2">
    <location>
        <position position="136"/>
    </location>
    <ligand>
        <name>Mn(2+)</name>
        <dbReference type="ChEBI" id="CHEBI:29035"/>
        <label>2</label>
    </ligand>
</feature>
<feature type="binding site" evidence="2">
    <location>
        <position position="352"/>
    </location>
    <ligand>
        <name>Mn(2+)</name>
        <dbReference type="ChEBI" id="CHEBI:29035"/>
        <label>2</label>
    </ligand>
</feature>
<protein>
    <submittedName>
        <fullName evidence="4">Putative hydrolase YtnL</fullName>
    </submittedName>
</protein>
<evidence type="ECO:0000259" key="3">
    <source>
        <dbReference type="Pfam" id="PF07687"/>
    </source>
</evidence>
<dbReference type="NCBIfam" id="TIGR01891">
    <property type="entry name" value="amidohydrolases"/>
    <property type="match status" value="1"/>
</dbReference>
<dbReference type="OrthoDB" id="9776731at2"/>
<accession>A0A8J3F0D2</accession>
<comment type="caution">
    <text evidence="4">The sequence shown here is derived from an EMBL/GenBank/DDBJ whole genome shotgun (WGS) entry which is preliminary data.</text>
</comment>
<dbReference type="Pfam" id="PF07687">
    <property type="entry name" value="M20_dimer"/>
    <property type="match status" value="1"/>
</dbReference>